<protein>
    <submittedName>
        <fullName evidence="3">Uncharacterized protein</fullName>
    </submittedName>
</protein>
<keyword evidence="2" id="KW-0812">Transmembrane</keyword>
<dbReference type="Proteomes" id="UP000494322">
    <property type="component" value="Unassembled WGS sequence"/>
</dbReference>
<organism evidence="3 4">
    <name type="scientific">Burkholderia cenocepacia</name>
    <dbReference type="NCBI Taxonomy" id="95486"/>
    <lineage>
        <taxon>Bacteria</taxon>
        <taxon>Pseudomonadati</taxon>
        <taxon>Pseudomonadota</taxon>
        <taxon>Betaproteobacteria</taxon>
        <taxon>Burkholderiales</taxon>
        <taxon>Burkholderiaceae</taxon>
        <taxon>Burkholderia</taxon>
        <taxon>Burkholderia cepacia complex</taxon>
    </lineage>
</organism>
<reference evidence="3 4" key="1">
    <citation type="submission" date="2020-04" db="EMBL/GenBank/DDBJ databases">
        <authorList>
            <person name="Depoorter E."/>
        </authorList>
    </citation>
    <scope>NUCLEOTIDE SEQUENCE [LARGE SCALE GENOMIC DNA]</scope>
    <source>
        <strain evidence="3 4">BCC0132</strain>
    </source>
</reference>
<feature type="coiled-coil region" evidence="1">
    <location>
        <begin position="71"/>
        <end position="105"/>
    </location>
</feature>
<sequence>MPGMSDEGLLDWVNRIYYVAGAIAAFFTVVTIVSGYMQFKLNERISEKKDRALAQYQSDAGVQIAVANEKAKEAGRNAADAALRAAQLDRETARLTAENLRLQSQLMWRTLSHREASTIRAAVAPFQGQQVQIVSVMGDADGKQYGQQFAQIFRDAGWQCSDSDVMQAAFKQAPIGVSVNLNPSDIDPNAEMPAAVSLVTALADSHIIQGMQVVRNPQVPPKAIRIIVGVKEPFRANPPGR</sequence>
<evidence type="ECO:0000313" key="3">
    <source>
        <dbReference type="EMBL" id="CAB3968170.1"/>
    </source>
</evidence>
<evidence type="ECO:0000256" key="1">
    <source>
        <dbReference type="SAM" id="Coils"/>
    </source>
</evidence>
<name>A0A6J5J9D4_9BURK</name>
<keyword evidence="2" id="KW-1133">Transmembrane helix</keyword>
<gene>
    <name evidence="3" type="ORF">BCO9919_03147</name>
</gene>
<evidence type="ECO:0000313" key="4">
    <source>
        <dbReference type="Proteomes" id="UP000494322"/>
    </source>
</evidence>
<keyword evidence="1" id="KW-0175">Coiled coil</keyword>
<dbReference type="AlphaFoldDB" id="A0A6J5J9D4"/>
<feature type="transmembrane region" description="Helical" evidence="2">
    <location>
        <begin position="16"/>
        <end position="39"/>
    </location>
</feature>
<evidence type="ECO:0000256" key="2">
    <source>
        <dbReference type="SAM" id="Phobius"/>
    </source>
</evidence>
<keyword evidence="2" id="KW-0472">Membrane</keyword>
<proteinExistence type="predicted"/>
<accession>A0A6J5J9D4</accession>
<dbReference type="EMBL" id="CABWIK020000016">
    <property type="protein sequence ID" value="CAB3968170.1"/>
    <property type="molecule type" value="Genomic_DNA"/>
</dbReference>